<feature type="domain" description="WYL" evidence="2">
    <location>
        <begin position="131"/>
        <end position="198"/>
    </location>
</feature>
<dbReference type="Pfam" id="PF25583">
    <property type="entry name" value="WCX"/>
    <property type="match status" value="1"/>
</dbReference>
<protein>
    <submittedName>
        <fullName evidence="5">WYL domain-containing protein</fullName>
    </submittedName>
</protein>
<dbReference type="PANTHER" id="PTHR34580">
    <property type="match status" value="1"/>
</dbReference>
<evidence type="ECO:0000259" key="2">
    <source>
        <dbReference type="Pfam" id="PF13280"/>
    </source>
</evidence>
<keyword evidence="6" id="KW-1185">Reference proteome</keyword>
<organism evidence="5 6">
    <name type="scientific">Pseudokineococcus marinus</name>
    <dbReference type="NCBI Taxonomy" id="351215"/>
    <lineage>
        <taxon>Bacteria</taxon>
        <taxon>Bacillati</taxon>
        <taxon>Actinomycetota</taxon>
        <taxon>Actinomycetes</taxon>
        <taxon>Kineosporiales</taxon>
        <taxon>Kineosporiaceae</taxon>
        <taxon>Pseudokineococcus</taxon>
    </lineage>
</organism>
<dbReference type="InterPro" id="IPR057727">
    <property type="entry name" value="WCX_dom"/>
</dbReference>
<sequence length="335" mass="35356">MVPWLLERQGVALEDAARHFAISTDQLVADLELLFVCGTPGHMPDDLIEAEWESGHVYLGNADAIARPLRLGQDEALALLVGLRTLADLQGVEDSAALEGALAKLSAAAGDAAAAAGSVQLDLAAGADPGVLAVVRGALSRSRRLHLSYLVATRDETTERDVDPMELESLDGRWYLQAWCHRAQGVRRFRLDRVLAAEELDADGTPPPDAVARDLGSSLFAPGDEVPLVVLDLDAGARWVAESVPVEDVTERLDAPGGVRVRLRVADDGWLRRLVLRLGGAARVVSPPALADQVATAARAALAAAGADDGDERPEDGDERRADGAGGPGLVRHRG</sequence>
<dbReference type="PROSITE" id="PS52050">
    <property type="entry name" value="WYL"/>
    <property type="match status" value="1"/>
</dbReference>
<feature type="region of interest" description="Disordered" evidence="1">
    <location>
        <begin position="303"/>
        <end position="335"/>
    </location>
</feature>
<feature type="domain" description="WCX" evidence="4">
    <location>
        <begin position="228"/>
        <end position="302"/>
    </location>
</feature>
<accession>A0A849BVJ1</accession>
<comment type="caution">
    <text evidence="5">The sequence shown here is derived from an EMBL/GenBank/DDBJ whole genome shotgun (WGS) entry which is preliminary data.</text>
</comment>
<dbReference type="InterPro" id="IPR026881">
    <property type="entry name" value="WYL_dom"/>
</dbReference>
<dbReference type="EMBL" id="JABEMA010000345">
    <property type="protein sequence ID" value="NNH24404.1"/>
    <property type="molecule type" value="Genomic_DNA"/>
</dbReference>
<evidence type="ECO:0000256" key="1">
    <source>
        <dbReference type="SAM" id="MobiDB-lite"/>
    </source>
</evidence>
<proteinExistence type="predicted"/>
<gene>
    <name evidence="5" type="ORF">HLB09_15180</name>
</gene>
<dbReference type="PIRSF" id="PIRSF016838">
    <property type="entry name" value="PafC"/>
    <property type="match status" value="1"/>
</dbReference>
<dbReference type="InterPro" id="IPR028349">
    <property type="entry name" value="PafC-like"/>
</dbReference>
<name>A0A849BVJ1_9ACTN</name>
<dbReference type="InterPro" id="IPR043839">
    <property type="entry name" value="PafC_HTH"/>
</dbReference>
<dbReference type="PANTHER" id="PTHR34580:SF1">
    <property type="entry name" value="PROTEIN PAFC"/>
    <property type="match status" value="1"/>
</dbReference>
<dbReference type="AlphaFoldDB" id="A0A849BVJ1"/>
<feature type="compositionally biased region" description="Acidic residues" evidence="1">
    <location>
        <begin position="308"/>
        <end position="317"/>
    </location>
</feature>
<dbReference type="Proteomes" id="UP000555552">
    <property type="component" value="Unassembled WGS sequence"/>
</dbReference>
<reference evidence="5 6" key="1">
    <citation type="submission" date="2020-05" db="EMBL/GenBank/DDBJ databases">
        <title>MicrobeNet Type strains.</title>
        <authorList>
            <person name="Nicholson A.C."/>
        </authorList>
    </citation>
    <scope>NUCLEOTIDE SEQUENCE [LARGE SCALE GENOMIC DNA]</scope>
    <source>
        <strain evidence="5 6">JCM 14547</strain>
    </source>
</reference>
<evidence type="ECO:0000259" key="3">
    <source>
        <dbReference type="Pfam" id="PF19187"/>
    </source>
</evidence>
<dbReference type="Pfam" id="PF19187">
    <property type="entry name" value="HTH_PafC"/>
    <property type="match status" value="1"/>
</dbReference>
<evidence type="ECO:0000259" key="4">
    <source>
        <dbReference type="Pfam" id="PF25583"/>
    </source>
</evidence>
<evidence type="ECO:0000313" key="5">
    <source>
        <dbReference type="EMBL" id="NNH24404.1"/>
    </source>
</evidence>
<evidence type="ECO:0000313" key="6">
    <source>
        <dbReference type="Proteomes" id="UP000555552"/>
    </source>
</evidence>
<dbReference type="InterPro" id="IPR051534">
    <property type="entry name" value="CBASS_pafABC_assoc_protein"/>
</dbReference>
<dbReference type="Pfam" id="PF13280">
    <property type="entry name" value="WYL"/>
    <property type="match status" value="1"/>
</dbReference>
<feature type="domain" description="PafC HTH" evidence="3">
    <location>
        <begin position="1"/>
        <end position="106"/>
    </location>
</feature>